<dbReference type="InterPro" id="IPR018490">
    <property type="entry name" value="cNMP-bd_dom_sf"/>
</dbReference>
<accession>D0LJJ4</accession>
<dbReference type="InterPro" id="IPR014710">
    <property type="entry name" value="RmlC-like_jellyroll"/>
</dbReference>
<dbReference type="SMART" id="SM00100">
    <property type="entry name" value="cNMP"/>
    <property type="match status" value="1"/>
</dbReference>
<dbReference type="Gene3D" id="2.60.120.10">
    <property type="entry name" value="Jelly Rolls"/>
    <property type="match status" value="1"/>
</dbReference>
<evidence type="ECO:0000313" key="2">
    <source>
        <dbReference type="EMBL" id="ACY16568.1"/>
    </source>
</evidence>
<dbReference type="InterPro" id="IPR000595">
    <property type="entry name" value="cNMP-bd_dom"/>
</dbReference>
<dbReference type="SUPFAM" id="SSF51206">
    <property type="entry name" value="cAMP-binding domain-like"/>
    <property type="match status" value="1"/>
</dbReference>
<sequence length="293" mass="32481">MTDRLRVSREELDSIPLLRGFSDAQIEAVIASFRPIATSDAGGDGLLFAEGDAADGFYILTSGEVILEQDGVVIHHLRPLAVIGELGALCDLPRHCNARVAEDTELWRLDVKRLEELFAEDKDLGLRFQKNLLDVVSDKLQRDQVRMRDMRANIIHTQKAMKRMRDFLLESYDTAVSSPLHDVIEDLIRRNRRVNYRVSPTQALAATLRLDDGTEADVVQISRNDITVQGSGGSKGERVSGVLMLSGPEIPVSGKIASVAEGRVEIQLDLLLDEYAASLEGYLTRIQLADFVV</sequence>
<dbReference type="HOGENOM" id="CLU_969445_0_0_7"/>
<gene>
    <name evidence="2" type="ordered locus">Hoch_4069</name>
</gene>
<organism evidence="2 3">
    <name type="scientific">Haliangium ochraceum (strain DSM 14365 / JCM 11303 / SMP-2)</name>
    <dbReference type="NCBI Taxonomy" id="502025"/>
    <lineage>
        <taxon>Bacteria</taxon>
        <taxon>Pseudomonadati</taxon>
        <taxon>Myxococcota</taxon>
        <taxon>Polyangia</taxon>
        <taxon>Haliangiales</taxon>
        <taxon>Kofleriaceae</taxon>
        <taxon>Haliangium</taxon>
    </lineage>
</organism>
<dbReference type="RefSeq" id="WP_012829166.1">
    <property type="nucleotide sequence ID" value="NC_013440.1"/>
</dbReference>
<dbReference type="PROSITE" id="PS50042">
    <property type="entry name" value="CNMP_BINDING_3"/>
    <property type="match status" value="1"/>
</dbReference>
<dbReference type="AlphaFoldDB" id="D0LJJ4"/>
<dbReference type="GO" id="GO:0005249">
    <property type="term" value="F:voltage-gated potassium channel activity"/>
    <property type="evidence" value="ECO:0007669"/>
    <property type="project" value="InterPro"/>
</dbReference>
<evidence type="ECO:0000313" key="3">
    <source>
        <dbReference type="Proteomes" id="UP000001880"/>
    </source>
</evidence>
<proteinExistence type="predicted"/>
<keyword evidence="3" id="KW-1185">Reference proteome</keyword>
<feature type="domain" description="Cyclic nucleotide-binding" evidence="1">
    <location>
        <begin position="17"/>
        <end position="135"/>
    </location>
</feature>
<dbReference type="STRING" id="502025.Hoch_4069"/>
<dbReference type="PANTHER" id="PTHR45743">
    <property type="entry name" value="POTASSIUM CHANNEL AKT1"/>
    <property type="match status" value="1"/>
</dbReference>
<evidence type="ECO:0000259" key="1">
    <source>
        <dbReference type="PROSITE" id="PS50042"/>
    </source>
</evidence>
<dbReference type="EMBL" id="CP001804">
    <property type="protein sequence ID" value="ACY16568.1"/>
    <property type="molecule type" value="Genomic_DNA"/>
</dbReference>
<dbReference type="eggNOG" id="COG0664">
    <property type="taxonomic scope" value="Bacteria"/>
</dbReference>
<name>D0LJJ4_HALO1</name>
<protein>
    <submittedName>
        <fullName evidence="2">Putative transcriptional regulator, Crp/Fnr family</fullName>
    </submittedName>
</protein>
<dbReference type="InterPro" id="IPR045319">
    <property type="entry name" value="KAT/AKT"/>
</dbReference>
<dbReference type="PANTHER" id="PTHR45743:SF2">
    <property type="entry name" value="POTASSIUM CHANNEL AKT1"/>
    <property type="match status" value="1"/>
</dbReference>
<dbReference type="OrthoDB" id="892842at2"/>
<dbReference type="Pfam" id="PF00027">
    <property type="entry name" value="cNMP_binding"/>
    <property type="match status" value="1"/>
</dbReference>
<dbReference type="Proteomes" id="UP000001880">
    <property type="component" value="Chromosome"/>
</dbReference>
<dbReference type="KEGG" id="hoh:Hoch_4069"/>
<reference evidence="2 3" key="1">
    <citation type="journal article" date="2010" name="Stand. Genomic Sci.">
        <title>Complete genome sequence of Haliangium ochraceum type strain (SMP-2).</title>
        <authorList>
            <consortium name="US DOE Joint Genome Institute (JGI-PGF)"/>
            <person name="Ivanova N."/>
            <person name="Daum C."/>
            <person name="Lang E."/>
            <person name="Abt B."/>
            <person name="Kopitz M."/>
            <person name="Saunders E."/>
            <person name="Lapidus A."/>
            <person name="Lucas S."/>
            <person name="Glavina Del Rio T."/>
            <person name="Nolan M."/>
            <person name="Tice H."/>
            <person name="Copeland A."/>
            <person name="Cheng J.F."/>
            <person name="Chen F."/>
            <person name="Bruce D."/>
            <person name="Goodwin L."/>
            <person name="Pitluck S."/>
            <person name="Mavromatis K."/>
            <person name="Pati A."/>
            <person name="Mikhailova N."/>
            <person name="Chen A."/>
            <person name="Palaniappan K."/>
            <person name="Land M."/>
            <person name="Hauser L."/>
            <person name="Chang Y.J."/>
            <person name="Jeffries C.D."/>
            <person name="Detter J.C."/>
            <person name="Brettin T."/>
            <person name="Rohde M."/>
            <person name="Goker M."/>
            <person name="Bristow J."/>
            <person name="Markowitz V."/>
            <person name="Eisen J.A."/>
            <person name="Hugenholtz P."/>
            <person name="Kyrpides N.C."/>
            <person name="Klenk H.P."/>
        </authorList>
    </citation>
    <scope>NUCLEOTIDE SEQUENCE [LARGE SCALE GENOMIC DNA]</scope>
    <source>
        <strain evidence="3">DSM 14365 / CIP 107738 / JCM 11303 / AJ 13395 / SMP-2</strain>
    </source>
</reference>
<dbReference type="CDD" id="cd00038">
    <property type="entry name" value="CAP_ED"/>
    <property type="match status" value="1"/>
</dbReference>